<dbReference type="OrthoDB" id="6023281at2"/>
<dbReference type="PROSITE" id="PS00949">
    <property type="entry name" value="AUTOINDUCER_SYNTH_1"/>
    <property type="match status" value="1"/>
</dbReference>
<dbReference type="PROSITE" id="PS51187">
    <property type="entry name" value="AUTOINDUCER_SYNTH_2"/>
    <property type="match status" value="1"/>
</dbReference>
<keyword evidence="3 8" id="KW-0808">Transferase</keyword>
<evidence type="ECO:0000256" key="8">
    <source>
        <dbReference type="RuleBase" id="RU361135"/>
    </source>
</evidence>
<gene>
    <name evidence="9" type="ORF">SAMN06265795_106179</name>
</gene>
<name>A0A239HBK0_9BURK</name>
<evidence type="ECO:0000256" key="4">
    <source>
        <dbReference type="ARBA" id="ARBA00022691"/>
    </source>
</evidence>
<dbReference type="EC" id="2.3.1.184" evidence="1 8"/>
<dbReference type="Gene3D" id="3.40.630.30">
    <property type="match status" value="1"/>
</dbReference>
<sequence>MTMTFSGTSADLSADMHKALAAYRYRIFIERLGWSLPVKEGEEEDQFDRPDTVYVVAQEKDGSLSGCARLLPTTRPYLLGEVFPGLLWGMPIPRSPEVWELSRFAAAPLSGGSGMDQAKLTRGLLAAAVRAAFARGAKRLITVSPLGVERLLYRMGVHSHRAGPPSMIDGKPVFACWIELDEQTFAALGIAQPGRDAGQPEALQTRPAPVGDSDIIFQGAAAPSVVDACVGVAEAG</sequence>
<organism evidence="9 10">
    <name type="scientific">Noviherbaspirillum humi</name>
    <dbReference type="NCBI Taxonomy" id="1688639"/>
    <lineage>
        <taxon>Bacteria</taxon>
        <taxon>Pseudomonadati</taxon>
        <taxon>Pseudomonadota</taxon>
        <taxon>Betaproteobacteria</taxon>
        <taxon>Burkholderiales</taxon>
        <taxon>Oxalobacteraceae</taxon>
        <taxon>Noviherbaspirillum</taxon>
    </lineage>
</organism>
<comment type="similarity">
    <text evidence="7 8">Belongs to the autoinducer synthase family.</text>
</comment>
<reference evidence="9 10" key="1">
    <citation type="submission" date="2017-06" db="EMBL/GenBank/DDBJ databases">
        <authorList>
            <person name="Kim H.J."/>
            <person name="Triplett B.A."/>
        </authorList>
    </citation>
    <scope>NUCLEOTIDE SEQUENCE [LARGE SCALE GENOMIC DNA]</scope>
    <source>
        <strain evidence="9 10">U15</strain>
    </source>
</reference>
<dbReference type="InterPro" id="IPR016181">
    <property type="entry name" value="Acyl_CoA_acyltransferase"/>
</dbReference>
<dbReference type="GO" id="GO:0007165">
    <property type="term" value="P:signal transduction"/>
    <property type="evidence" value="ECO:0007669"/>
    <property type="project" value="TreeGrafter"/>
</dbReference>
<evidence type="ECO:0000256" key="6">
    <source>
        <dbReference type="ARBA" id="ARBA00048576"/>
    </source>
</evidence>
<evidence type="ECO:0000313" key="10">
    <source>
        <dbReference type="Proteomes" id="UP000198284"/>
    </source>
</evidence>
<dbReference type="PANTHER" id="PTHR39322:SF1">
    <property type="entry name" value="ISOVALERYL-HOMOSERINE LACTONE SYNTHASE"/>
    <property type="match status" value="1"/>
</dbReference>
<evidence type="ECO:0000256" key="5">
    <source>
        <dbReference type="ARBA" id="ARBA00022929"/>
    </source>
</evidence>
<dbReference type="Pfam" id="PF00765">
    <property type="entry name" value="Autoind_synth"/>
    <property type="match status" value="1"/>
</dbReference>
<accession>A0A239HBK0</accession>
<dbReference type="Proteomes" id="UP000198284">
    <property type="component" value="Unassembled WGS sequence"/>
</dbReference>
<evidence type="ECO:0000256" key="1">
    <source>
        <dbReference type="ARBA" id="ARBA00012340"/>
    </source>
</evidence>
<dbReference type="AlphaFoldDB" id="A0A239HBK0"/>
<dbReference type="InterPro" id="IPR018311">
    <property type="entry name" value="Autoind_synth_CS"/>
</dbReference>
<evidence type="ECO:0000313" key="9">
    <source>
        <dbReference type="EMBL" id="SNS78757.1"/>
    </source>
</evidence>
<dbReference type="GO" id="GO:0061579">
    <property type="term" value="F:N-acyl homoserine lactone synthase activity"/>
    <property type="evidence" value="ECO:0007669"/>
    <property type="project" value="UniProtKB-UniRule"/>
</dbReference>
<dbReference type="InterPro" id="IPR001690">
    <property type="entry name" value="Autoind_synthase"/>
</dbReference>
<dbReference type="GO" id="GO:0009372">
    <property type="term" value="P:quorum sensing"/>
    <property type="evidence" value="ECO:0007669"/>
    <property type="project" value="UniProtKB-UniRule"/>
</dbReference>
<dbReference type="PRINTS" id="PR01549">
    <property type="entry name" value="AUTOINDCRSYN"/>
</dbReference>
<dbReference type="EMBL" id="FZOT01000006">
    <property type="protein sequence ID" value="SNS78757.1"/>
    <property type="molecule type" value="Genomic_DNA"/>
</dbReference>
<comment type="catalytic activity">
    <reaction evidence="6 8">
        <text>a fatty acyl-[ACP] + S-adenosyl-L-methionine = an N-acyl-L-homoserine lactone + S-methyl-5'-thioadenosine + holo-[ACP] + H(+)</text>
        <dbReference type="Rhea" id="RHEA:10096"/>
        <dbReference type="Rhea" id="RHEA-COMP:9685"/>
        <dbReference type="Rhea" id="RHEA-COMP:14125"/>
        <dbReference type="ChEBI" id="CHEBI:15378"/>
        <dbReference type="ChEBI" id="CHEBI:17509"/>
        <dbReference type="ChEBI" id="CHEBI:55474"/>
        <dbReference type="ChEBI" id="CHEBI:59789"/>
        <dbReference type="ChEBI" id="CHEBI:64479"/>
        <dbReference type="ChEBI" id="CHEBI:138651"/>
        <dbReference type="EC" id="2.3.1.184"/>
    </reaction>
</comment>
<keyword evidence="10" id="KW-1185">Reference proteome</keyword>
<evidence type="ECO:0000256" key="2">
    <source>
        <dbReference type="ARBA" id="ARBA00022654"/>
    </source>
</evidence>
<evidence type="ECO:0000256" key="3">
    <source>
        <dbReference type="ARBA" id="ARBA00022679"/>
    </source>
</evidence>
<dbReference type="SUPFAM" id="SSF55729">
    <property type="entry name" value="Acyl-CoA N-acyltransferases (Nat)"/>
    <property type="match status" value="1"/>
</dbReference>
<keyword evidence="2 7" id="KW-0673">Quorum sensing</keyword>
<keyword evidence="4 8" id="KW-0949">S-adenosyl-L-methionine</keyword>
<evidence type="ECO:0000256" key="7">
    <source>
        <dbReference type="PROSITE-ProRule" id="PRU00533"/>
    </source>
</evidence>
<proteinExistence type="inferred from homology"/>
<keyword evidence="5 7" id="KW-0071">Autoinducer synthesis</keyword>
<dbReference type="PANTHER" id="PTHR39322">
    <property type="entry name" value="ACYL-HOMOSERINE-LACTONE SYNTHASE"/>
    <property type="match status" value="1"/>
</dbReference>
<protein>
    <recommendedName>
        <fullName evidence="1 8">Acyl-homoserine-lactone synthase</fullName>
        <ecNumber evidence="1 8">2.3.1.184</ecNumber>
    </recommendedName>
    <alternativeName>
        <fullName evidence="8">Autoinducer synthesis protein</fullName>
    </alternativeName>
</protein>